<dbReference type="AlphaFoldDB" id="A0A0D4BXG7"/>
<dbReference type="OrthoDB" id="5193947at2"/>
<organism evidence="12 13">
    <name type="scientific">Psychromicrobium lacuslunae</name>
    <dbReference type="NCBI Taxonomy" id="1618207"/>
    <lineage>
        <taxon>Bacteria</taxon>
        <taxon>Bacillati</taxon>
        <taxon>Actinomycetota</taxon>
        <taxon>Actinomycetes</taxon>
        <taxon>Micrococcales</taxon>
        <taxon>Micrococcaceae</taxon>
        <taxon>Psychromicrobium</taxon>
    </lineage>
</organism>
<comment type="similarity">
    <text evidence="2 7">Belongs to the UDP-glucose/GDP-mannose dehydrogenase family.</text>
</comment>
<dbReference type="KEGG" id="ari:UM93_03640"/>
<evidence type="ECO:0000313" key="13">
    <source>
        <dbReference type="Proteomes" id="UP000061839"/>
    </source>
</evidence>
<feature type="binding site" evidence="9">
    <location>
        <position position="206"/>
    </location>
    <ligand>
        <name>substrate</name>
    </ligand>
</feature>
<dbReference type="PANTHER" id="PTHR43750:SF3">
    <property type="entry name" value="UDP-GLUCOSE 6-DEHYDROGENASE TUAD"/>
    <property type="match status" value="1"/>
</dbReference>
<dbReference type="STRING" id="1618207.UM93_03640"/>
<dbReference type="Gene3D" id="1.20.5.100">
    <property type="entry name" value="Cytochrome c1, transmembrane anchor, C-terminal"/>
    <property type="match status" value="1"/>
</dbReference>
<dbReference type="EMBL" id="CP011005">
    <property type="protein sequence ID" value="AJT40830.1"/>
    <property type="molecule type" value="Genomic_DNA"/>
</dbReference>
<evidence type="ECO:0000256" key="6">
    <source>
        <dbReference type="ARBA" id="ARBA00047473"/>
    </source>
</evidence>
<dbReference type="InterPro" id="IPR014027">
    <property type="entry name" value="UDP-Glc/GDP-Man_DH_C"/>
</dbReference>
<keyword evidence="4 7" id="KW-0560">Oxidoreductase</keyword>
<dbReference type="GO" id="GO:0051287">
    <property type="term" value="F:NAD binding"/>
    <property type="evidence" value="ECO:0007669"/>
    <property type="project" value="InterPro"/>
</dbReference>
<evidence type="ECO:0000256" key="7">
    <source>
        <dbReference type="PIRNR" id="PIRNR000124"/>
    </source>
</evidence>
<dbReference type="GO" id="GO:0000271">
    <property type="term" value="P:polysaccharide biosynthetic process"/>
    <property type="evidence" value="ECO:0007669"/>
    <property type="project" value="InterPro"/>
</dbReference>
<comment type="pathway">
    <text evidence="1">Nucleotide-sugar biosynthesis; UDP-alpha-D-glucuronate biosynthesis; UDP-alpha-D-glucuronate from UDP-alpha-D-glucose: step 1/1.</text>
</comment>
<proteinExistence type="inferred from homology"/>
<evidence type="ECO:0000256" key="8">
    <source>
        <dbReference type="PIRSR" id="PIRSR500134-1"/>
    </source>
</evidence>
<evidence type="ECO:0000259" key="11">
    <source>
        <dbReference type="SMART" id="SM00984"/>
    </source>
</evidence>
<dbReference type="InterPro" id="IPR036291">
    <property type="entry name" value="NAD(P)-bd_dom_sf"/>
</dbReference>
<evidence type="ECO:0000256" key="3">
    <source>
        <dbReference type="ARBA" id="ARBA00012954"/>
    </source>
</evidence>
<dbReference type="PANTHER" id="PTHR43750">
    <property type="entry name" value="UDP-GLUCOSE 6-DEHYDROGENASE TUAD"/>
    <property type="match status" value="1"/>
</dbReference>
<dbReference type="GO" id="GO:0006065">
    <property type="term" value="P:UDP-glucuronate biosynthetic process"/>
    <property type="evidence" value="ECO:0007669"/>
    <property type="project" value="UniProtKB-UniPathway"/>
</dbReference>
<evidence type="ECO:0000256" key="10">
    <source>
        <dbReference type="PIRSR" id="PIRSR500134-3"/>
    </source>
</evidence>
<dbReference type="HOGENOM" id="CLU_023810_1_2_11"/>
<dbReference type="NCBIfam" id="TIGR03026">
    <property type="entry name" value="NDP-sugDHase"/>
    <property type="match status" value="1"/>
</dbReference>
<dbReference type="InterPro" id="IPR017476">
    <property type="entry name" value="UDP-Glc/GDP-Man"/>
</dbReference>
<sequence>MKISVIGCGYLGAVHAASLASFGHQVIGVDHDERKIEHLSRGFAPFFEAGLEPLLKAGLEQGRLSFSTDFAALAEAELHFICVGTPQSKTTQEADLSSLLSVVEGLHPYLRPGTLVVGKSTVPVGTAAAIAEAIAGTGAVLAWNPEFLRQGSAVADSLQPDRLVYGIPKGIGAGRSQHLLDQVYAPILAAGVPRLVTDLATAELTKVAANAFLALKLSYINAVGELCEATGADVTELARALGLDERIGAKYLAAGAGFGGGCLPKDIRSFRAQAAKHGIEPLEELMSLIDGINADARYRIAEAASQLCSGTLAGKKIAILGAAFKPNTDDIRDSPALDVALQLAQQGAEVVVTDPQAVNQAWLQYPQLRFETQLDAALQGAELVVLMTEWQEYRQLQPAAVASLVARPVLLDGRNALDAASWRAAGWRYRGIGVGSADQLTADIS</sequence>
<dbReference type="InterPro" id="IPR008927">
    <property type="entry name" value="6-PGluconate_DH-like_C_sf"/>
</dbReference>
<dbReference type="InterPro" id="IPR014026">
    <property type="entry name" value="UDP-Glc/GDP-Man_DH_dimer"/>
</dbReference>
<dbReference type="UniPathway" id="UPA00038">
    <property type="reaction ID" value="UER00491"/>
</dbReference>
<feature type="binding site" evidence="10">
    <location>
        <position position="85"/>
    </location>
    <ligand>
        <name>NAD(+)</name>
        <dbReference type="ChEBI" id="CHEBI:57540"/>
    </ligand>
</feature>
<feature type="binding site" evidence="10">
    <location>
        <position position="265"/>
    </location>
    <ligand>
        <name>NAD(+)</name>
        <dbReference type="ChEBI" id="CHEBI:57540"/>
    </ligand>
</feature>
<feature type="binding site" evidence="10">
    <location>
        <position position="35"/>
    </location>
    <ligand>
        <name>NAD(+)</name>
        <dbReference type="ChEBI" id="CHEBI:57540"/>
    </ligand>
</feature>
<keyword evidence="5 7" id="KW-0520">NAD</keyword>
<evidence type="ECO:0000256" key="9">
    <source>
        <dbReference type="PIRSR" id="PIRSR500134-2"/>
    </source>
</evidence>
<feature type="domain" description="UDP-glucose/GDP-mannose dehydrogenase C-terminal" evidence="11">
    <location>
        <begin position="318"/>
        <end position="419"/>
    </location>
</feature>
<name>A0A0D4BXG7_9MICC</name>
<dbReference type="EC" id="1.1.1.22" evidence="3 7"/>
<dbReference type="GO" id="GO:0003979">
    <property type="term" value="F:UDP-glucose 6-dehydrogenase activity"/>
    <property type="evidence" value="ECO:0007669"/>
    <property type="project" value="UniProtKB-EC"/>
</dbReference>
<dbReference type="InterPro" id="IPR036220">
    <property type="entry name" value="UDP-Glc/GDP-Man_DH_C_sf"/>
</dbReference>
<dbReference type="InterPro" id="IPR028357">
    <property type="entry name" value="UDPglc_DH_bac"/>
</dbReference>
<dbReference type="RefSeq" id="WP_045073713.1">
    <property type="nucleotide sequence ID" value="NZ_CP011005.1"/>
</dbReference>
<evidence type="ECO:0000256" key="2">
    <source>
        <dbReference type="ARBA" id="ARBA00006601"/>
    </source>
</evidence>
<feature type="binding site" evidence="10">
    <location>
        <position position="332"/>
    </location>
    <ligand>
        <name>NAD(+)</name>
        <dbReference type="ChEBI" id="CHEBI:57540"/>
    </ligand>
</feature>
<feature type="binding site" evidence="9">
    <location>
        <position position="325"/>
    </location>
    <ligand>
        <name>substrate</name>
    </ligand>
</feature>
<dbReference type="Proteomes" id="UP000061839">
    <property type="component" value="Chromosome"/>
</dbReference>
<dbReference type="SUPFAM" id="SSF51735">
    <property type="entry name" value="NAD(P)-binding Rossmann-fold domains"/>
    <property type="match status" value="1"/>
</dbReference>
<evidence type="ECO:0000256" key="4">
    <source>
        <dbReference type="ARBA" id="ARBA00023002"/>
    </source>
</evidence>
<evidence type="ECO:0000256" key="1">
    <source>
        <dbReference type="ARBA" id="ARBA00004701"/>
    </source>
</evidence>
<dbReference type="Gene3D" id="3.40.50.720">
    <property type="entry name" value="NAD(P)-binding Rossmann-like Domain"/>
    <property type="match status" value="2"/>
</dbReference>
<accession>A0A0D4BXG7</accession>
<feature type="binding site" evidence="9">
    <location>
        <position position="259"/>
    </location>
    <ligand>
        <name>substrate</name>
    </ligand>
</feature>
<dbReference type="SUPFAM" id="SSF48179">
    <property type="entry name" value="6-phosphogluconate dehydrogenase C-terminal domain-like"/>
    <property type="match status" value="1"/>
</dbReference>
<dbReference type="Pfam" id="PF00984">
    <property type="entry name" value="UDPG_MGDP_dh"/>
    <property type="match status" value="1"/>
</dbReference>
<reference evidence="12 13" key="1">
    <citation type="journal article" date="2015" name="Genome Announc.">
        <title>Complete Genome Sequencing of Protease-Producing Novel Arthrobacter sp. Strain IHBB 11108 Using PacBio Single-Molecule Real-Time Sequencing Technology.</title>
        <authorList>
            <person name="Kiran S."/>
            <person name="Swarnkar M.K."/>
            <person name="Pal M."/>
            <person name="Thakur R."/>
            <person name="Tewari R."/>
            <person name="Singh A.K."/>
            <person name="Gulati A."/>
        </authorList>
    </citation>
    <scope>NUCLEOTIDE SEQUENCE [LARGE SCALE GENOMIC DNA]</scope>
    <source>
        <strain evidence="12 13">IHBB 11108</strain>
    </source>
</reference>
<protein>
    <recommendedName>
        <fullName evidence="3 7">UDP-glucose 6-dehydrogenase</fullName>
        <ecNumber evidence="3 7">1.1.1.22</ecNumber>
    </recommendedName>
</protein>
<gene>
    <name evidence="12" type="ORF">UM93_03640</name>
</gene>
<comment type="catalytic activity">
    <reaction evidence="6 7">
        <text>UDP-alpha-D-glucose + 2 NAD(+) + H2O = UDP-alpha-D-glucuronate + 2 NADH + 3 H(+)</text>
        <dbReference type="Rhea" id="RHEA:23596"/>
        <dbReference type="ChEBI" id="CHEBI:15377"/>
        <dbReference type="ChEBI" id="CHEBI:15378"/>
        <dbReference type="ChEBI" id="CHEBI:57540"/>
        <dbReference type="ChEBI" id="CHEBI:57945"/>
        <dbReference type="ChEBI" id="CHEBI:58052"/>
        <dbReference type="ChEBI" id="CHEBI:58885"/>
        <dbReference type="EC" id="1.1.1.22"/>
    </reaction>
</comment>
<dbReference type="PATRIC" id="fig|1618207.4.peg.742"/>
<dbReference type="PIRSF" id="PIRSF000124">
    <property type="entry name" value="UDPglc_GDPman_dh"/>
    <property type="match status" value="1"/>
</dbReference>
<dbReference type="SMART" id="SM00984">
    <property type="entry name" value="UDPG_MGDP_dh_C"/>
    <property type="match status" value="1"/>
</dbReference>
<dbReference type="SUPFAM" id="SSF52413">
    <property type="entry name" value="UDP-glucose/GDP-mannose dehydrogenase C-terminal domain"/>
    <property type="match status" value="1"/>
</dbReference>
<evidence type="ECO:0000256" key="5">
    <source>
        <dbReference type="ARBA" id="ARBA00023027"/>
    </source>
</evidence>
<dbReference type="PIRSF" id="PIRSF500134">
    <property type="entry name" value="UDPglc_DH_bac"/>
    <property type="match status" value="1"/>
</dbReference>
<keyword evidence="13" id="KW-1185">Reference proteome</keyword>
<dbReference type="Pfam" id="PF03721">
    <property type="entry name" value="UDPG_MGDP_dh_N"/>
    <property type="match status" value="1"/>
</dbReference>
<dbReference type="Pfam" id="PF03720">
    <property type="entry name" value="UDPG_MGDP_dh_C"/>
    <property type="match status" value="1"/>
</dbReference>
<evidence type="ECO:0000313" key="12">
    <source>
        <dbReference type="EMBL" id="AJT40830.1"/>
    </source>
</evidence>
<dbReference type="InterPro" id="IPR001732">
    <property type="entry name" value="UDP-Glc/GDP-Man_DH_N"/>
</dbReference>
<feature type="binding site" evidence="10">
    <location>
        <position position="30"/>
    </location>
    <ligand>
        <name>NAD(+)</name>
        <dbReference type="ChEBI" id="CHEBI:57540"/>
    </ligand>
</feature>
<feature type="active site" description="Nucleophile" evidence="8">
    <location>
        <position position="262"/>
    </location>
</feature>
<feature type="binding site" evidence="9">
    <location>
        <begin position="251"/>
        <end position="255"/>
    </location>
    <ligand>
        <name>substrate</name>
    </ligand>
</feature>
<feature type="binding site" evidence="10">
    <location>
        <position position="121"/>
    </location>
    <ligand>
        <name>NAD(+)</name>
        <dbReference type="ChEBI" id="CHEBI:57540"/>
    </ligand>
</feature>